<feature type="compositionally biased region" description="Basic residues" evidence="1">
    <location>
        <begin position="68"/>
        <end position="81"/>
    </location>
</feature>
<accession>A0A9P6N0U9</accession>
<dbReference type="AlphaFoldDB" id="A0A9P6N0U9"/>
<evidence type="ECO:0000313" key="2">
    <source>
        <dbReference type="EMBL" id="KAG0020052.1"/>
    </source>
</evidence>
<evidence type="ECO:0000313" key="3">
    <source>
        <dbReference type="Proteomes" id="UP000703661"/>
    </source>
</evidence>
<comment type="caution">
    <text evidence="2">The sequence shown here is derived from an EMBL/GenBank/DDBJ whole genome shotgun (WGS) entry which is preliminary data.</text>
</comment>
<feature type="compositionally biased region" description="Polar residues" evidence="1">
    <location>
        <begin position="1"/>
        <end position="12"/>
    </location>
</feature>
<gene>
    <name evidence="2" type="ORF">BGZ80_004853</name>
</gene>
<proteinExistence type="predicted"/>
<dbReference type="Proteomes" id="UP000703661">
    <property type="component" value="Unassembled WGS sequence"/>
</dbReference>
<feature type="region of interest" description="Disordered" evidence="1">
    <location>
        <begin position="1"/>
        <end position="33"/>
    </location>
</feature>
<keyword evidence="3" id="KW-1185">Reference proteome</keyword>
<sequence>MDHQSSNTSTESHTPDPFTDPNPPKDGARQTAAKAVALPLAAVGGAIAEATRKIGELEFKILTRSNRLHHRTQHNSKHHISTRLETLRSPPQPLRLTRKRPFKNFGDKEKLQICEIMMNQLVRLKGIKEK</sequence>
<name>A0A9P6N0U9_9FUNG</name>
<dbReference type="OrthoDB" id="2445712at2759"/>
<protein>
    <submittedName>
        <fullName evidence="2">Uncharacterized protein</fullName>
    </submittedName>
</protein>
<evidence type="ECO:0000256" key="1">
    <source>
        <dbReference type="SAM" id="MobiDB-lite"/>
    </source>
</evidence>
<reference evidence="2" key="1">
    <citation type="journal article" date="2020" name="Fungal Divers.">
        <title>Resolving the Mortierellaceae phylogeny through synthesis of multi-gene phylogenetics and phylogenomics.</title>
        <authorList>
            <person name="Vandepol N."/>
            <person name="Liber J."/>
            <person name="Desiro A."/>
            <person name="Na H."/>
            <person name="Kennedy M."/>
            <person name="Barry K."/>
            <person name="Grigoriev I.V."/>
            <person name="Miller A.N."/>
            <person name="O'Donnell K."/>
            <person name="Stajich J.E."/>
            <person name="Bonito G."/>
        </authorList>
    </citation>
    <scope>NUCLEOTIDE SEQUENCE</scope>
    <source>
        <strain evidence="2">NRRL 2769</strain>
    </source>
</reference>
<feature type="region of interest" description="Disordered" evidence="1">
    <location>
        <begin position="68"/>
        <end position="102"/>
    </location>
</feature>
<organism evidence="2 3">
    <name type="scientific">Entomortierella chlamydospora</name>
    <dbReference type="NCBI Taxonomy" id="101097"/>
    <lineage>
        <taxon>Eukaryota</taxon>
        <taxon>Fungi</taxon>
        <taxon>Fungi incertae sedis</taxon>
        <taxon>Mucoromycota</taxon>
        <taxon>Mortierellomycotina</taxon>
        <taxon>Mortierellomycetes</taxon>
        <taxon>Mortierellales</taxon>
        <taxon>Mortierellaceae</taxon>
        <taxon>Entomortierella</taxon>
    </lineage>
</organism>
<dbReference type="EMBL" id="JAAAID010000243">
    <property type="protein sequence ID" value="KAG0020052.1"/>
    <property type="molecule type" value="Genomic_DNA"/>
</dbReference>